<reference evidence="2" key="1">
    <citation type="journal article" date="2019" name="Int. J. Syst. Evol. Microbiol.">
        <title>The Global Catalogue of Microorganisms (GCM) 10K type strain sequencing project: providing services to taxonomists for standard genome sequencing and annotation.</title>
        <authorList>
            <consortium name="The Broad Institute Genomics Platform"/>
            <consortium name="The Broad Institute Genome Sequencing Center for Infectious Disease"/>
            <person name="Wu L."/>
            <person name="Ma J."/>
        </authorList>
    </citation>
    <scope>NUCLEOTIDE SEQUENCE [LARGE SCALE GENOMIC DNA]</scope>
    <source>
        <strain evidence="2">JCM 17938</strain>
    </source>
</reference>
<name>A0ABP8THD8_9ACTN</name>
<gene>
    <name evidence="1" type="ORF">GCM10023195_20680</name>
</gene>
<evidence type="ECO:0000313" key="1">
    <source>
        <dbReference type="EMBL" id="GAA4605879.1"/>
    </source>
</evidence>
<keyword evidence="2" id="KW-1185">Reference proteome</keyword>
<evidence type="ECO:0000313" key="2">
    <source>
        <dbReference type="Proteomes" id="UP001500212"/>
    </source>
</evidence>
<dbReference type="Proteomes" id="UP001500212">
    <property type="component" value="Unassembled WGS sequence"/>
</dbReference>
<organism evidence="1 2">
    <name type="scientific">Actinoallomurus liliacearum</name>
    <dbReference type="NCBI Taxonomy" id="1080073"/>
    <lineage>
        <taxon>Bacteria</taxon>
        <taxon>Bacillati</taxon>
        <taxon>Actinomycetota</taxon>
        <taxon>Actinomycetes</taxon>
        <taxon>Streptosporangiales</taxon>
        <taxon>Thermomonosporaceae</taxon>
        <taxon>Actinoallomurus</taxon>
    </lineage>
</organism>
<sequence>MNRKPPQLLSCGNCYGTCACKSLRSVADYLREEAAADMAEGNVSGAAENLAAARVLDRGL</sequence>
<proteinExistence type="predicted"/>
<dbReference type="EMBL" id="BAABHJ010000005">
    <property type="protein sequence ID" value="GAA4605879.1"/>
    <property type="molecule type" value="Genomic_DNA"/>
</dbReference>
<comment type="caution">
    <text evidence="1">The sequence shown here is derived from an EMBL/GenBank/DDBJ whole genome shotgun (WGS) entry which is preliminary data.</text>
</comment>
<protein>
    <submittedName>
        <fullName evidence="1">Uncharacterized protein</fullName>
    </submittedName>
</protein>
<dbReference type="PROSITE" id="PS51257">
    <property type="entry name" value="PROKAR_LIPOPROTEIN"/>
    <property type="match status" value="1"/>
</dbReference>
<accession>A0ABP8THD8</accession>